<dbReference type="EMBL" id="JBICCN010000118">
    <property type="protein sequence ID" value="KAL3092659.1"/>
    <property type="molecule type" value="Genomic_DNA"/>
</dbReference>
<feature type="transmembrane region" description="Helical" evidence="1">
    <location>
        <begin position="23"/>
        <end position="43"/>
    </location>
</feature>
<sequence length="85" mass="9797">MDFDPDHEIWKCCFCRIPTGLKILGLAECVLATAVLALCLHLIHVHSVTDKSRESNRNLTQEKKCFMSKSRFSNSKMHMQYVRAI</sequence>
<keyword evidence="1" id="KW-0812">Transmembrane</keyword>
<accession>A0ABD2JPY3</accession>
<comment type="caution">
    <text evidence="2">The sequence shown here is derived from an EMBL/GenBank/DDBJ whole genome shotgun (WGS) entry which is preliminary data.</text>
</comment>
<organism evidence="2 3">
    <name type="scientific">Heterodera schachtii</name>
    <name type="common">Sugarbeet cyst nematode worm</name>
    <name type="synonym">Tylenchus schachtii</name>
    <dbReference type="NCBI Taxonomy" id="97005"/>
    <lineage>
        <taxon>Eukaryota</taxon>
        <taxon>Metazoa</taxon>
        <taxon>Ecdysozoa</taxon>
        <taxon>Nematoda</taxon>
        <taxon>Chromadorea</taxon>
        <taxon>Rhabditida</taxon>
        <taxon>Tylenchina</taxon>
        <taxon>Tylenchomorpha</taxon>
        <taxon>Tylenchoidea</taxon>
        <taxon>Heteroderidae</taxon>
        <taxon>Heteroderinae</taxon>
        <taxon>Heterodera</taxon>
    </lineage>
</organism>
<dbReference type="Proteomes" id="UP001620645">
    <property type="component" value="Unassembled WGS sequence"/>
</dbReference>
<name>A0ABD2JPY3_HETSC</name>
<keyword evidence="1" id="KW-1133">Transmembrane helix</keyword>
<reference evidence="2 3" key="1">
    <citation type="submission" date="2024-10" db="EMBL/GenBank/DDBJ databases">
        <authorList>
            <person name="Kim D."/>
        </authorList>
    </citation>
    <scope>NUCLEOTIDE SEQUENCE [LARGE SCALE GENOMIC DNA]</scope>
    <source>
        <strain evidence="2">Taebaek</strain>
    </source>
</reference>
<evidence type="ECO:0000313" key="3">
    <source>
        <dbReference type="Proteomes" id="UP001620645"/>
    </source>
</evidence>
<evidence type="ECO:0000256" key="1">
    <source>
        <dbReference type="SAM" id="Phobius"/>
    </source>
</evidence>
<proteinExistence type="predicted"/>
<protein>
    <submittedName>
        <fullName evidence="2">Uncharacterized protein</fullName>
    </submittedName>
</protein>
<dbReference type="AlphaFoldDB" id="A0ABD2JPY3"/>
<keyword evidence="1" id="KW-0472">Membrane</keyword>
<evidence type="ECO:0000313" key="2">
    <source>
        <dbReference type="EMBL" id="KAL3092659.1"/>
    </source>
</evidence>
<keyword evidence="3" id="KW-1185">Reference proteome</keyword>
<gene>
    <name evidence="2" type="ORF">niasHS_007868</name>
</gene>